<feature type="region of interest" description="Disordered" evidence="1">
    <location>
        <begin position="92"/>
        <end position="118"/>
    </location>
</feature>
<evidence type="ECO:0000256" key="1">
    <source>
        <dbReference type="SAM" id="MobiDB-lite"/>
    </source>
</evidence>
<gene>
    <name evidence="2" type="ORF">BJ963_003015</name>
</gene>
<reference evidence="2 3" key="1">
    <citation type="submission" date="2020-07" db="EMBL/GenBank/DDBJ databases">
        <title>Sequencing the genomes of 1000 actinobacteria strains.</title>
        <authorList>
            <person name="Klenk H.-P."/>
        </authorList>
    </citation>
    <scope>NUCLEOTIDE SEQUENCE [LARGE SCALE GENOMIC DNA]</scope>
    <source>
        <strain evidence="2 3">DSM 23871</strain>
    </source>
</reference>
<keyword evidence="3" id="KW-1185">Reference proteome</keyword>
<organism evidence="2 3">
    <name type="scientific">Leifsonia soli</name>
    <dbReference type="NCBI Taxonomy" id="582665"/>
    <lineage>
        <taxon>Bacteria</taxon>
        <taxon>Bacillati</taxon>
        <taxon>Actinomycetota</taxon>
        <taxon>Actinomycetes</taxon>
        <taxon>Micrococcales</taxon>
        <taxon>Microbacteriaceae</taxon>
        <taxon>Leifsonia</taxon>
    </lineage>
</organism>
<proteinExistence type="predicted"/>
<feature type="compositionally biased region" description="Low complexity" evidence="1">
    <location>
        <begin position="92"/>
        <end position="105"/>
    </location>
</feature>
<accession>A0A852T1L0</accession>
<dbReference type="Proteomes" id="UP000589620">
    <property type="component" value="Unassembled WGS sequence"/>
</dbReference>
<evidence type="ECO:0000313" key="2">
    <source>
        <dbReference type="EMBL" id="NYD75496.1"/>
    </source>
</evidence>
<comment type="caution">
    <text evidence="2">The sequence shown here is derived from an EMBL/GenBank/DDBJ whole genome shotgun (WGS) entry which is preliminary data.</text>
</comment>
<dbReference type="EMBL" id="JACCBJ010000001">
    <property type="protein sequence ID" value="NYD75496.1"/>
    <property type="molecule type" value="Genomic_DNA"/>
</dbReference>
<sequence>MSHLMPEPLATWTWRLERVRNGRTVLTRAQATTARADLMNDRAAHPADYADYDEEYTTALDELDVLSRQANRHDDLLSVMAADRRAAEREAAAAGTARVGAPGARSRTSLATEHDRVPAGLPEPLDQWVHRLIRYRAGVKIITPIEAARAEIRLRNEADLQPAAYRTGVAAAYYARVIRELGEIATAERPGRRDAPGLARGLGAALV</sequence>
<dbReference type="RefSeq" id="WP_179457396.1">
    <property type="nucleotide sequence ID" value="NZ_BAAAPX010000001.1"/>
</dbReference>
<protein>
    <submittedName>
        <fullName evidence="2">Uncharacterized protein</fullName>
    </submittedName>
</protein>
<name>A0A852T1L0_9MICO</name>
<dbReference type="AlphaFoldDB" id="A0A852T1L0"/>
<evidence type="ECO:0000313" key="3">
    <source>
        <dbReference type="Proteomes" id="UP000589620"/>
    </source>
</evidence>